<keyword evidence="8" id="KW-1185">Reference proteome</keyword>
<feature type="domain" description="FAD-binding" evidence="6">
    <location>
        <begin position="6"/>
        <end position="338"/>
    </location>
</feature>
<evidence type="ECO:0000256" key="2">
    <source>
        <dbReference type="ARBA" id="ARBA00022827"/>
    </source>
</evidence>
<organism evidence="7 8">
    <name type="scientific">Tothia fuscella</name>
    <dbReference type="NCBI Taxonomy" id="1048955"/>
    <lineage>
        <taxon>Eukaryota</taxon>
        <taxon>Fungi</taxon>
        <taxon>Dikarya</taxon>
        <taxon>Ascomycota</taxon>
        <taxon>Pezizomycotina</taxon>
        <taxon>Dothideomycetes</taxon>
        <taxon>Pleosporomycetidae</taxon>
        <taxon>Venturiales</taxon>
        <taxon>Cylindrosympodiaceae</taxon>
        <taxon>Tothia</taxon>
    </lineage>
</organism>
<dbReference type="PANTHER" id="PTHR46972">
    <property type="entry name" value="MONOOXYGENASE ASQM-RELATED"/>
    <property type="match status" value="1"/>
</dbReference>
<evidence type="ECO:0000256" key="1">
    <source>
        <dbReference type="ARBA" id="ARBA00022630"/>
    </source>
</evidence>
<evidence type="ECO:0000313" key="7">
    <source>
        <dbReference type="EMBL" id="KAF2428616.1"/>
    </source>
</evidence>
<dbReference type="Gene3D" id="3.50.50.60">
    <property type="entry name" value="FAD/NAD(P)-binding domain"/>
    <property type="match status" value="1"/>
</dbReference>
<protein>
    <submittedName>
        <fullName evidence="7">FAD/NAD(P)-binding domain-containing protein</fullName>
    </submittedName>
</protein>
<evidence type="ECO:0000259" key="6">
    <source>
        <dbReference type="Pfam" id="PF01494"/>
    </source>
</evidence>
<keyword evidence="5" id="KW-0812">Transmembrane</keyword>
<dbReference type="InterPro" id="IPR002938">
    <property type="entry name" value="FAD-bd"/>
</dbReference>
<sequence length="421" mass="47214">MSPYKYKIAIIGAGPAGCTLARLLLRSDANVQITIFEGETALHSRMQGGTLDLHPESGMEALKRCGLFEEFTKLARFDGEAFTVCDKKLNKYISLGGTKDAKSTRGRPEIDRIQLRRILVDSLPEEMIRWGHHLNSVDSLEDGSFSLHFNTGIENGFDLVVGADGAWSHVRSVLTDIKPEYTGISGVVFSITDPEERCPDLYALTNRGSIFSFSNSKTIMAQQMSDGSLSLSTWGVHSEDYVKELLKETDGDEEAMRRILLEEYDGWAPQLRKYIEMSNGPQILRNLYQLPIGTRWKNRAGITILGDASHLMSPFAGEGVNLAMTDSMHLATAIIQAAKVGMTEALTKEIKVFEEDMFVRATKFQCMTRDMMGHMFFTPGAPESSIERYIISAAGHDMNLFLRPVFVAGVYVYFWFWRLFH</sequence>
<dbReference type="InterPro" id="IPR036188">
    <property type="entry name" value="FAD/NAD-bd_sf"/>
</dbReference>
<accession>A0A9P4TWW8</accession>
<dbReference type="SUPFAM" id="SSF51905">
    <property type="entry name" value="FAD/NAD(P)-binding domain"/>
    <property type="match status" value="1"/>
</dbReference>
<reference evidence="7" key="1">
    <citation type="journal article" date="2020" name="Stud. Mycol.">
        <title>101 Dothideomycetes genomes: a test case for predicting lifestyles and emergence of pathogens.</title>
        <authorList>
            <person name="Haridas S."/>
            <person name="Albert R."/>
            <person name="Binder M."/>
            <person name="Bloem J."/>
            <person name="Labutti K."/>
            <person name="Salamov A."/>
            <person name="Andreopoulos B."/>
            <person name="Baker S."/>
            <person name="Barry K."/>
            <person name="Bills G."/>
            <person name="Bluhm B."/>
            <person name="Cannon C."/>
            <person name="Castanera R."/>
            <person name="Culley D."/>
            <person name="Daum C."/>
            <person name="Ezra D."/>
            <person name="Gonzalez J."/>
            <person name="Henrissat B."/>
            <person name="Kuo A."/>
            <person name="Liang C."/>
            <person name="Lipzen A."/>
            <person name="Lutzoni F."/>
            <person name="Magnuson J."/>
            <person name="Mondo S."/>
            <person name="Nolan M."/>
            <person name="Ohm R."/>
            <person name="Pangilinan J."/>
            <person name="Park H.-J."/>
            <person name="Ramirez L."/>
            <person name="Alfaro M."/>
            <person name="Sun H."/>
            <person name="Tritt A."/>
            <person name="Yoshinaga Y."/>
            <person name="Zwiers L.-H."/>
            <person name="Turgeon B."/>
            <person name="Goodwin S."/>
            <person name="Spatafora J."/>
            <person name="Crous P."/>
            <person name="Grigoriev I."/>
        </authorList>
    </citation>
    <scope>NUCLEOTIDE SEQUENCE</scope>
    <source>
        <strain evidence="7">CBS 130266</strain>
    </source>
</reference>
<keyword evidence="1" id="KW-0285">Flavoprotein</keyword>
<dbReference type="EMBL" id="MU007054">
    <property type="protein sequence ID" value="KAF2428616.1"/>
    <property type="molecule type" value="Genomic_DNA"/>
</dbReference>
<keyword evidence="4" id="KW-0503">Monooxygenase</keyword>
<evidence type="ECO:0000256" key="3">
    <source>
        <dbReference type="ARBA" id="ARBA00023002"/>
    </source>
</evidence>
<dbReference type="Pfam" id="PF01494">
    <property type="entry name" value="FAD_binding_3"/>
    <property type="match status" value="1"/>
</dbReference>
<name>A0A9P4TWW8_9PEZI</name>
<gene>
    <name evidence="7" type="ORF">EJ08DRAFT_688706</name>
</gene>
<keyword evidence="2" id="KW-0274">FAD</keyword>
<dbReference type="AlphaFoldDB" id="A0A9P4TWW8"/>
<comment type="caution">
    <text evidence="7">The sequence shown here is derived from an EMBL/GenBank/DDBJ whole genome shotgun (WGS) entry which is preliminary data.</text>
</comment>
<keyword evidence="5" id="KW-0472">Membrane</keyword>
<evidence type="ECO:0000256" key="5">
    <source>
        <dbReference type="SAM" id="Phobius"/>
    </source>
</evidence>
<evidence type="ECO:0000256" key="4">
    <source>
        <dbReference type="ARBA" id="ARBA00023033"/>
    </source>
</evidence>
<proteinExistence type="predicted"/>
<dbReference type="OrthoDB" id="655030at2759"/>
<keyword evidence="3" id="KW-0560">Oxidoreductase</keyword>
<keyword evidence="5" id="KW-1133">Transmembrane helix</keyword>
<dbReference type="PRINTS" id="PR00420">
    <property type="entry name" value="RNGMNOXGNASE"/>
</dbReference>
<dbReference type="PANTHER" id="PTHR46972:SF1">
    <property type="entry name" value="FAD DEPENDENT OXIDOREDUCTASE DOMAIN-CONTAINING PROTEIN"/>
    <property type="match status" value="1"/>
</dbReference>
<evidence type="ECO:0000313" key="8">
    <source>
        <dbReference type="Proteomes" id="UP000800235"/>
    </source>
</evidence>
<dbReference type="Proteomes" id="UP000800235">
    <property type="component" value="Unassembled WGS sequence"/>
</dbReference>
<dbReference type="GO" id="GO:0071949">
    <property type="term" value="F:FAD binding"/>
    <property type="evidence" value="ECO:0007669"/>
    <property type="project" value="InterPro"/>
</dbReference>
<feature type="transmembrane region" description="Helical" evidence="5">
    <location>
        <begin position="400"/>
        <end position="420"/>
    </location>
</feature>
<dbReference type="GO" id="GO:0004497">
    <property type="term" value="F:monooxygenase activity"/>
    <property type="evidence" value="ECO:0007669"/>
    <property type="project" value="UniProtKB-KW"/>
</dbReference>